<reference evidence="2" key="1">
    <citation type="journal article" date="2023" name="G3 (Bethesda)">
        <title>Whole genome assembly and annotation of the endangered Caribbean coral Acropora cervicornis.</title>
        <authorList>
            <person name="Selwyn J.D."/>
            <person name="Vollmer S.V."/>
        </authorList>
    </citation>
    <scope>NUCLEOTIDE SEQUENCE</scope>
    <source>
        <strain evidence="2">K2</strain>
    </source>
</reference>
<gene>
    <name evidence="2" type="ORF">P5673_003640</name>
</gene>
<feature type="region of interest" description="Disordered" evidence="1">
    <location>
        <begin position="17"/>
        <end position="40"/>
    </location>
</feature>
<accession>A0AAD9VE01</accession>
<dbReference type="AlphaFoldDB" id="A0AAD9VE01"/>
<comment type="caution">
    <text evidence="2">The sequence shown here is derived from an EMBL/GenBank/DDBJ whole genome shotgun (WGS) entry which is preliminary data.</text>
</comment>
<evidence type="ECO:0000313" key="2">
    <source>
        <dbReference type="EMBL" id="KAK2571083.1"/>
    </source>
</evidence>
<reference evidence="2" key="2">
    <citation type="journal article" date="2023" name="Science">
        <title>Genomic signatures of disease resistance in endangered staghorn corals.</title>
        <authorList>
            <person name="Vollmer S.V."/>
            <person name="Selwyn J.D."/>
            <person name="Despard B.A."/>
            <person name="Roesel C.L."/>
        </authorList>
    </citation>
    <scope>NUCLEOTIDE SEQUENCE</scope>
    <source>
        <strain evidence="2">K2</strain>
    </source>
</reference>
<name>A0AAD9VE01_ACRCE</name>
<keyword evidence="3" id="KW-1185">Reference proteome</keyword>
<dbReference type="EMBL" id="JARQWQ010000006">
    <property type="protein sequence ID" value="KAK2571083.1"/>
    <property type="molecule type" value="Genomic_DNA"/>
</dbReference>
<organism evidence="2 3">
    <name type="scientific">Acropora cervicornis</name>
    <name type="common">Staghorn coral</name>
    <dbReference type="NCBI Taxonomy" id="6130"/>
    <lineage>
        <taxon>Eukaryota</taxon>
        <taxon>Metazoa</taxon>
        <taxon>Cnidaria</taxon>
        <taxon>Anthozoa</taxon>
        <taxon>Hexacorallia</taxon>
        <taxon>Scleractinia</taxon>
        <taxon>Astrocoeniina</taxon>
        <taxon>Acroporidae</taxon>
        <taxon>Acropora</taxon>
    </lineage>
</organism>
<evidence type="ECO:0000256" key="1">
    <source>
        <dbReference type="SAM" id="MobiDB-lite"/>
    </source>
</evidence>
<proteinExistence type="predicted"/>
<evidence type="ECO:0000313" key="3">
    <source>
        <dbReference type="Proteomes" id="UP001249851"/>
    </source>
</evidence>
<feature type="compositionally biased region" description="Acidic residues" evidence="1">
    <location>
        <begin position="27"/>
        <end position="39"/>
    </location>
</feature>
<sequence length="124" mass="14226">MSTTSLFLFPVKQDISNLENLPGTNPEEQEEKKEEEEEDCKGNIRLVQNIGEVTEANTLTTRAPGNVESVLANKIQYVLLLHAEWSSTNDSYYLRLLESTSVRILRQHLSVLSFEKQTKTIWRT</sequence>
<dbReference type="Proteomes" id="UP001249851">
    <property type="component" value="Unassembled WGS sequence"/>
</dbReference>
<protein>
    <submittedName>
        <fullName evidence="2">Uncharacterized protein</fullName>
    </submittedName>
</protein>